<organism evidence="6 7">
    <name type="scientific">Symbiodinium natans</name>
    <dbReference type="NCBI Taxonomy" id="878477"/>
    <lineage>
        <taxon>Eukaryota</taxon>
        <taxon>Sar</taxon>
        <taxon>Alveolata</taxon>
        <taxon>Dinophyceae</taxon>
        <taxon>Suessiales</taxon>
        <taxon>Symbiodiniaceae</taxon>
        <taxon>Symbiodinium</taxon>
    </lineage>
</organism>
<dbReference type="Proteomes" id="UP000604046">
    <property type="component" value="Unassembled WGS sequence"/>
</dbReference>
<dbReference type="PANTHER" id="PTHR24171:SF10">
    <property type="entry name" value="ANKYRIN REPEAT DOMAIN-CONTAINING PROTEIN 29-LIKE"/>
    <property type="match status" value="1"/>
</dbReference>
<evidence type="ECO:0000313" key="6">
    <source>
        <dbReference type="EMBL" id="CAE7573978.1"/>
    </source>
</evidence>
<evidence type="ECO:0000259" key="5">
    <source>
        <dbReference type="PROSITE" id="PS50053"/>
    </source>
</evidence>
<dbReference type="InterPro" id="IPR002110">
    <property type="entry name" value="Ankyrin_rpt"/>
</dbReference>
<dbReference type="PROSITE" id="PS50088">
    <property type="entry name" value="ANK_REPEAT"/>
    <property type="match status" value="1"/>
</dbReference>
<dbReference type="SMART" id="SM00248">
    <property type="entry name" value="ANK"/>
    <property type="match status" value="4"/>
</dbReference>
<proteinExistence type="predicted"/>
<dbReference type="OrthoDB" id="341259at2759"/>
<gene>
    <name evidence="6" type="primary">ANKRD50</name>
    <name evidence="6" type="ORF">SNAT2548_LOCUS32743</name>
</gene>
<keyword evidence="1" id="KW-0677">Repeat</keyword>
<dbReference type="SUPFAM" id="SSF48403">
    <property type="entry name" value="Ankyrin repeat"/>
    <property type="match status" value="1"/>
</dbReference>
<name>A0A812ULZ6_9DINO</name>
<feature type="repeat" description="ANK" evidence="3">
    <location>
        <begin position="110"/>
        <end position="135"/>
    </location>
</feature>
<dbReference type="PROSITE" id="PS50297">
    <property type="entry name" value="ANK_REP_REGION"/>
    <property type="match status" value="1"/>
</dbReference>
<dbReference type="PANTHER" id="PTHR24171">
    <property type="entry name" value="ANKYRIN REPEAT DOMAIN-CONTAINING PROTEIN 39-RELATED"/>
    <property type="match status" value="1"/>
</dbReference>
<reference evidence="6" key="1">
    <citation type="submission" date="2021-02" db="EMBL/GenBank/DDBJ databases">
        <authorList>
            <person name="Dougan E. K."/>
            <person name="Rhodes N."/>
            <person name="Thang M."/>
            <person name="Chan C."/>
        </authorList>
    </citation>
    <scope>NUCLEOTIDE SEQUENCE</scope>
</reference>
<evidence type="ECO:0000256" key="2">
    <source>
        <dbReference type="ARBA" id="ARBA00023043"/>
    </source>
</evidence>
<evidence type="ECO:0000313" key="7">
    <source>
        <dbReference type="Proteomes" id="UP000604046"/>
    </source>
</evidence>
<keyword evidence="2 3" id="KW-0040">ANK repeat</keyword>
<protein>
    <submittedName>
        <fullName evidence="6">ANKRD50 protein</fullName>
    </submittedName>
</protein>
<dbReference type="Gene3D" id="1.25.40.20">
    <property type="entry name" value="Ankyrin repeat-containing domain"/>
    <property type="match status" value="1"/>
</dbReference>
<evidence type="ECO:0000256" key="4">
    <source>
        <dbReference type="SAM" id="MobiDB-lite"/>
    </source>
</evidence>
<evidence type="ECO:0000256" key="1">
    <source>
        <dbReference type="ARBA" id="ARBA00022737"/>
    </source>
</evidence>
<feature type="region of interest" description="Disordered" evidence="4">
    <location>
        <begin position="91"/>
        <end position="117"/>
    </location>
</feature>
<dbReference type="PROSITE" id="PS50053">
    <property type="entry name" value="UBIQUITIN_2"/>
    <property type="match status" value="1"/>
</dbReference>
<dbReference type="Pfam" id="PF12796">
    <property type="entry name" value="Ank_2"/>
    <property type="match status" value="2"/>
</dbReference>
<dbReference type="SUPFAM" id="SSF54236">
    <property type="entry name" value="Ubiquitin-like"/>
    <property type="match status" value="1"/>
</dbReference>
<dbReference type="CDD" id="cd17039">
    <property type="entry name" value="Ubl_ubiquitin_like"/>
    <property type="match status" value="1"/>
</dbReference>
<dbReference type="InterPro" id="IPR036770">
    <property type="entry name" value="Ankyrin_rpt-contain_sf"/>
</dbReference>
<feature type="compositionally biased region" description="Basic and acidic residues" evidence="4">
    <location>
        <begin position="91"/>
        <end position="109"/>
    </location>
</feature>
<dbReference type="InterPro" id="IPR000626">
    <property type="entry name" value="Ubiquitin-like_dom"/>
</dbReference>
<keyword evidence="7" id="KW-1185">Reference proteome</keyword>
<sequence length="271" mass="28587">MLRVFAVSGDELASLPAEDFADVQALKNHLKGLCGLPRFRQQLLCGGEVLEDKVKLESAMDLQLVLLPLSSPSAADRARLVAAAGSGTASEVDRLLRRPQDPDLTEKEGQGPSPLVAASRHGHVDIVQLLLEAGARKEIPAIRTPICEAAAMGHLEVVRVLMEVRASLDNDSDGACLPGRATPLFLAAKAGHAPVVHELLKARANVGGFTLHEAVRGGHTTIVGELLESGAPAEPLLLAEAQVHGHNEIFQLLMERISSSGMGLGPGRASY</sequence>
<dbReference type="EMBL" id="CAJNDS010002723">
    <property type="protein sequence ID" value="CAE7573978.1"/>
    <property type="molecule type" value="Genomic_DNA"/>
</dbReference>
<feature type="domain" description="Ubiquitin-like" evidence="5">
    <location>
        <begin position="1"/>
        <end position="58"/>
    </location>
</feature>
<dbReference type="AlphaFoldDB" id="A0A812ULZ6"/>
<comment type="caution">
    <text evidence="6">The sequence shown here is derived from an EMBL/GenBank/DDBJ whole genome shotgun (WGS) entry which is preliminary data.</text>
</comment>
<accession>A0A812ULZ6</accession>
<dbReference type="InterPro" id="IPR029071">
    <property type="entry name" value="Ubiquitin-like_domsf"/>
</dbReference>
<evidence type="ECO:0000256" key="3">
    <source>
        <dbReference type="PROSITE-ProRule" id="PRU00023"/>
    </source>
</evidence>